<dbReference type="Gene3D" id="3.30.450.20">
    <property type="entry name" value="PAS domain"/>
    <property type="match status" value="1"/>
</dbReference>
<proteinExistence type="predicted"/>
<evidence type="ECO:0000256" key="1">
    <source>
        <dbReference type="ARBA" id="ARBA00000085"/>
    </source>
</evidence>
<feature type="domain" description="HAMP" evidence="9">
    <location>
        <begin position="254"/>
        <end position="308"/>
    </location>
</feature>
<gene>
    <name evidence="10" type="ORF">LZ519_05795</name>
</gene>
<dbReference type="Pfam" id="PF07568">
    <property type="entry name" value="HisKA_2"/>
    <property type="match status" value="1"/>
</dbReference>
<keyword evidence="4" id="KW-0808">Transferase</keyword>
<dbReference type="PANTHER" id="PTHR41523:SF8">
    <property type="entry name" value="ETHYLENE RESPONSE SENSOR PROTEIN"/>
    <property type="match status" value="1"/>
</dbReference>
<keyword evidence="8" id="KW-0812">Transmembrane</keyword>
<comment type="caution">
    <text evidence="10">The sequence shown here is derived from an EMBL/GenBank/DDBJ whole genome shotgun (WGS) entry which is preliminary data.</text>
</comment>
<dbReference type="RefSeq" id="WP_249868871.1">
    <property type="nucleotide sequence ID" value="NZ_JAMGBC010000001.1"/>
</dbReference>
<keyword evidence="8" id="KW-1133">Transmembrane helix</keyword>
<accession>A0ABT0RFV1</accession>
<evidence type="ECO:0000256" key="4">
    <source>
        <dbReference type="ARBA" id="ARBA00022679"/>
    </source>
</evidence>
<feature type="transmembrane region" description="Helical" evidence="8">
    <location>
        <begin position="232"/>
        <end position="257"/>
    </location>
</feature>
<evidence type="ECO:0000259" key="9">
    <source>
        <dbReference type="PROSITE" id="PS50885"/>
    </source>
</evidence>
<evidence type="ECO:0000256" key="5">
    <source>
        <dbReference type="ARBA" id="ARBA00022741"/>
    </source>
</evidence>
<sequence>MAAAAERFARLSTPAKLLLILTAALLPIGFGLGWVAYAGIREANATLQAQSNDKARNAARAIESLVARNALALRVAANGRMEGPDPCGPVQRSLTIAPAVAQQFRLETPEGQPMCSVGDIGDTGLLSPVAPGDIRLRVAPDEDSLILQVGVVGGIATTTLSTTELRSAALDGGSVVHGVAIKDGQRQIDIMSAEENSEPGHEPSVTRWAIANGRLMVEVEGQVPTVTTGDRIVILLPVVMWFIAALMTWLMVTRLLIRPLRRLQRVVSQYEPGGPALELPRKLGPATEIQELRDAFARAVTRVQESEGEMTAALEGQRRLVREVHHRVKNNLQVIASLLSIHGRTTESEAGRAAYGAIGRRVSALAIVHRNHYAEMEENRGISIRPLLSELAAELRAGAPEQARRVSVDLEVEPLHTTQDVAVSVAFLITEVVEFAMLNRPSDPVEISLRRTSELTARMTLASPVLNPDAEDVREQVQFERIIAGLAKQLRSTLDRRLGRYSVDLPVFPGR</sequence>
<dbReference type="Proteomes" id="UP001165343">
    <property type="component" value="Unassembled WGS sequence"/>
</dbReference>
<keyword evidence="5" id="KW-0547">Nucleotide-binding</keyword>
<dbReference type="GO" id="GO:0016301">
    <property type="term" value="F:kinase activity"/>
    <property type="evidence" value="ECO:0007669"/>
    <property type="project" value="UniProtKB-KW"/>
</dbReference>
<evidence type="ECO:0000313" key="11">
    <source>
        <dbReference type="Proteomes" id="UP001165343"/>
    </source>
</evidence>
<evidence type="ECO:0000256" key="7">
    <source>
        <dbReference type="ARBA" id="ARBA00022840"/>
    </source>
</evidence>
<dbReference type="InterPro" id="IPR003660">
    <property type="entry name" value="HAMP_dom"/>
</dbReference>
<protein>
    <recommendedName>
        <fullName evidence="2">histidine kinase</fullName>
        <ecNumber evidence="2">2.7.13.3</ecNumber>
    </recommendedName>
</protein>
<reference evidence="10" key="1">
    <citation type="submission" date="2022-05" db="EMBL/GenBank/DDBJ databases">
        <authorList>
            <person name="Jo J.-H."/>
            <person name="Im W.-T."/>
        </authorList>
    </citation>
    <scope>NUCLEOTIDE SEQUENCE</scope>
    <source>
        <strain evidence="10">RG327</strain>
    </source>
</reference>
<dbReference type="EMBL" id="JAMGBC010000001">
    <property type="protein sequence ID" value="MCL6678830.1"/>
    <property type="molecule type" value="Genomic_DNA"/>
</dbReference>
<evidence type="ECO:0000256" key="8">
    <source>
        <dbReference type="SAM" id="Phobius"/>
    </source>
</evidence>
<evidence type="ECO:0000313" key="10">
    <source>
        <dbReference type="EMBL" id="MCL6678830.1"/>
    </source>
</evidence>
<dbReference type="PROSITE" id="PS50885">
    <property type="entry name" value="HAMP"/>
    <property type="match status" value="1"/>
</dbReference>
<keyword evidence="8" id="KW-0472">Membrane</keyword>
<dbReference type="InterPro" id="IPR011495">
    <property type="entry name" value="Sig_transdc_His_kin_sub2_dim/P"/>
</dbReference>
<name>A0ABT0RFV1_9SPHN</name>
<evidence type="ECO:0000256" key="2">
    <source>
        <dbReference type="ARBA" id="ARBA00012438"/>
    </source>
</evidence>
<evidence type="ECO:0000256" key="6">
    <source>
        <dbReference type="ARBA" id="ARBA00022777"/>
    </source>
</evidence>
<comment type="catalytic activity">
    <reaction evidence="1">
        <text>ATP + protein L-histidine = ADP + protein N-phospho-L-histidine.</text>
        <dbReference type="EC" id="2.7.13.3"/>
    </reaction>
</comment>
<keyword evidence="6 10" id="KW-0418">Kinase</keyword>
<organism evidence="10 11">
    <name type="scientific">Sphingomonas anseongensis</name>
    <dbReference type="NCBI Taxonomy" id="2908207"/>
    <lineage>
        <taxon>Bacteria</taxon>
        <taxon>Pseudomonadati</taxon>
        <taxon>Pseudomonadota</taxon>
        <taxon>Alphaproteobacteria</taxon>
        <taxon>Sphingomonadales</taxon>
        <taxon>Sphingomonadaceae</taxon>
        <taxon>Sphingomonas</taxon>
    </lineage>
</organism>
<keyword evidence="3" id="KW-0597">Phosphoprotein</keyword>
<keyword evidence="11" id="KW-1185">Reference proteome</keyword>
<dbReference type="EC" id="2.7.13.3" evidence="2"/>
<dbReference type="PANTHER" id="PTHR41523">
    <property type="entry name" value="TWO-COMPONENT SYSTEM SENSOR PROTEIN"/>
    <property type="match status" value="1"/>
</dbReference>
<evidence type="ECO:0000256" key="3">
    <source>
        <dbReference type="ARBA" id="ARBA00022553"/>
    </source>
</evidence>
<keyword evidence="7" id="KW-0067">ATP-binding</keyword>